<dbReference type="Proteomes" id="UP001219568">
    <property type="component" value="Unassembled WGS sequence"/>
</dbReference>
<keyword evidence="1" id="KW-0812">Transmembrane</keyword>
<gene>
    <name evidence="4" type="ORF">N7460_006883</name>
</gene>
<sequence>MIWDVPDTKDVEKKIQDHDQTVKVIEECVVEYIRRRQQAYRKSTPTVTSKTSKHKTAATVPNHSLTDHQSVLGTEMQATIMWAKSRMPRLKQEIEDLQCKGITNEPVLPCIFVEFNRYVDASSTFPPGLRRYDAVKDQIIWENLRFTGSQRTFHNIWVGVWIAILTLLYAVPVTMAGAFTSTDLWAELRPTLTIHVRVPAWFRGAIAGLFPAALTSILMAVARTPIRWTIRQSGIPTLSSLELCIHKVCFGFLLIQILLVTGVSIAAPPLISQVTRSPEVADIVICSIINLYHRWSEPRLKWANIYSASTLLAVLGIAYSCIAPLVVGAAALGLYLFFIIYRYNILYIMKATIDTRGKSFLLALQHVTVGCYLLIMYLISVFAVGLLNDRSAVGPMIVTVVLFVAVVIYHCYLSMMIRPFAGGIPRPTEKEDAPRFRTPASELWTPRIWFPHDFTGTIKTELEQLSGFMIATDSAAWLDDHVDHYLLE</sequence>
<reference evidence="4" key="2">
    <citation type="submission" date="2023-01" db="EMBL/GenBank/DDBJ databases">
        <authorList>
            <person name="Petersen C."/>
        </authorList>
    </citation>
    <scope>NUCLEOTIDE SEQUENCE</scope>
    <source>
        <strain evidence="4">IBT 15450</strain>
    </source>
</reference>
<proteinExistence type="predicted"/>
<accession>A0AAD6IDA5</accession>
<feature type="transmembrane region" description="Helical" evidence="1">
    <location>
        <begin position="156"/>
        <end position="180"/>
    </location>
</feature>
<feature type="domain" description="CSC1/OSCA1-like cytosolic" evidence="3">
    <location>
        <begin position="5"/>
        <end position="124"/>
    </location>
</feature>
<name>A0AAD6IDA5_PENCN</name>
<dbReference type="InterPro" id="IPR045122">
    <property type="entry name" value="Csc1-like"/>
</dbReference>
<dbReference type="GO" id="GO:0005227">
    <property type="term" value="F:calcium-activated cation channel activity"/>
    <property type="evidence" value="ECO:0007669"/>
    <property type="project" value="InterPro"/>
</dbReference>
<feature type="transmembrane region" description="Helical" evidence="1">
    <location>
        <begin position="243"/>
        <end position="267"/>
    </location>
</feature>
<comment type="caution">
    <text evidence="4">The sequence shown here is derived from an EMBL/GenBank/DDBJ whole genome shotgun (WGS) entry which is preliminary data.</text>
</comment>
<dbReference type="PANTHER" id="PTHR13018:SF26">
    <property type="entry name" value="DOMAIN PROTEIN, PUTATIVE (AFU_ORTHOLOGUE AFUA_5G10920)-RELATED"/>
    <property type="match status" value="1"/>
</dbReference>
<feature type="transmembrane region" description="Helical" evidence="1">
    <location>
        <begin position="359"/>
        <end position="386"/>
    </location>
</feature>
<reference evidence="4" key="1">
    <citation type="journal article" date="2023" name="IMA Fungus">
        <title>Comparative genomic study of the Penicillium genus elucidates a diverse pangenome and 15 lateral gene transfer events.</title>
        <authorList>
            <person name="Petersen C."/>
            <person name="Sorensen T."/>
            <person name="Nielsen M.R."/>
            <person name="Sondergaard T.E."/>
            <person name="Sorensen J.L."/>
            <person name="Fitzpatrick D.A."/>
            <person name="Frisvad J.C."/>
            <person name="Nielsen K.L."/>
        </authorList>
    </citation>
    <scope>NUCLEOTIDE SEQUENCE</scope>
    <source>
        <strain evidence="4">IBT 15450</strain>
    </source>
</reference>
<feature type="transmembrane region" description="Helical" evidence="1">
    <location>
        <begin position="200"/>
        <end position="222"/>
    </location>
</feature>
<keyword evidence="1" id="KW-1133">Transmembrane helix</keyword>
<evidence type="ECO:0000259" key="3">
    <source>
        <dbReference type="Pfam" id="PF14703"/>
    </source>
</evidence>
<evidence type="ECO:0000313" key="4">
    <source>
        <dbReference type="EMBL" id="KAJ6041493.1"/>
    </source>
</evidence>
<dbReference type="AlphaFoldDB" id="A0AAD6IDA5"/>
<dbReference type="Pfam" id="PF02714">
    <property type="entry name" value="RSN1_7TM"/>
    <property type="match status" value="2"/>
</dbReference>
<dbReference type="Pfam" id="PF14703">
    <property type="entry name" value="PHM7_cyt"/>
    <property type="match status" value="1"/>
</dbReference>
<feature type="transmembrane region" description="Helical" evidence="1">
    <location>
        <begin position="392"/>
        <end position="412"/>
    </location>
</feature>
<evidence type="ECO:0000259" key="2">
    <source>
        <dbReference type="Pfam" id="PF02714"/>
    </source>
</evidence>
<dbReference type="InterPro" id="IPR003864">
    <property type="entry name" value="CSC1/OSCA1-like_7TM"/>
</dbReference>
<keyword evidence="1" id="KW-0472">Membrane</keyword>
<feature type="transmembrane region" description="Helical" evidence="1">
    <location>
        <begin position="305"/>
        <end position="338"/>
    </location>
</feature>
<protein>
    <recommendedName>
        <fullName evidence="6">CSC1/OSCA1-like 7TM region domain-containing protein</fullName>
    </recommendedName>
</protein>
<dbReference type="InterPro" id="IPR027815">
    <property type="entry name" value="CSC1/OSCA1-like_cyt"/>
</dbReference>
<evidence type="ECO:0008006" key="6">
    <source>
        <dbReference type="Google" id="ProtNLM"/>
    </source>
</evidence>
<dbReference type="EMBL" id="JAQJZL010000005">
    <property type="protein sequence ID" value="KAJ6041493.1"/>
    <property type="molecule type" value="Genomic_DNA"/>
</dbReference>
<evidence type="ECO:0000313" key="5">
    <source>
        <dbReference type="Proteomes" id="UP001219568"/>
    </source>
</evidence>
<evidence type="ECO:0000256" key="1">
    <source>
        <dbReference type="SAM" id="Phobius"/>
    </source>
</evidence>
<organism evidence="4 5">
    <name type="scientific">Penicillium canescens</name>
    <dbReference type="NCBI Taxonomy" id="5083"/>
    <lineage>
        <taxon>Eukaryota</taxon>
        <taxon>Fungi</taxon>
        <taxon>Dikarya</taxon>
        <taxon>Ascomycota</taxon>
        <taxon>Pezizomycotina</taxon>
        <taxon>Eurotiomycetes</taxon>
        <taxon>Eurotiomycetidae</taxon>
        <taxon>Eurotiales</taxon>
        <taxon>Aspergillaceae</taxon>
        <taxon>Penicillium</taxon>
    </lineage>
</organism>
<keyword evidence="5" id="KW-1185">Reference proteome</keyword>
<feature type="domain" description="CSC1/OSCA1-like 7TM region" evidence="2">
    <location>
        <begin position="155"/>
        <end position="279"/>
    </location>
</feature>
<dbReference type="PANTHER" id="PTHR13018">
    <property type="entry name" value="PROBABLE MEMBRANE PROTEIN DUF221-RELATED"/>
    <property type="match status" value="1"/>
</dbReference>
<dbReference type="GO" id="GO:0005886">
    <property type="term" value="C:plasma membrane"/>
    <property type="evidence" value="ECO:0007669"/>
    <property type="project" value="TreeGrafter"/>
</dbReference>
<feature type="domain" description="CSC1/OSCA1-like 7TM region" evidence="2">
    <location>
        <begin position="292"/>
        <end position="382"/>
    </location>
</feature>